<name>A0A1M4UZE6_9CLOT</name>
<dbReference type="Pfam" id="PF04060">
    <property type="entry name" value="FeS"/>
    <property type="match status" value="1"/>
</dbReference>
<evidence type="ECO:0000259" key="5">
    <source>
        <dbReference type="PROSITE" id="PS51379"/>
    </source>
</evidence>
<dbReference type="InterPro" id="IPR009016">
    <property type="entry name" value="Fe_hydrogenase"/>
</dbReference>
<dbReference type="InterPro" id="IPR004108">
    <property type="entry name" value="Fe_hydrogenase_lsu_C"/>
</dbReference>
<dbReference type="GO" id="GO:0051539">
    <property type="term" value="F:4 iron, 4 sulfur cluster binding"/>
    <property type="evidence" value="ECO:0007669"/>
    <property type="project" value="UniProtKB-KW"/>
</dbReference>
<keyword evidence="1" id="KW-0004">4Fe-4S</keyword>
<dbReference type="PROSITE" id="PS51379">
    <property type="entry name" value="4FE4S_FER_2"/>
    <property type="match status" value="2"/>
</dbReference>
<organism evidence="7 8">
    <name type="scientific">Caloramator proteoclasticus DSM 10124</name>
    <dbReference type="NCBI Taxonomy" id="1121262"/>
    <lineage>
        <taxon>Bacteria</taxon>
        <taxon>Bacillati</taxon>
        <taxon>Bacillota</taxon>
        <taxon>Clostridia</taxon>
        <taxon>Eubacteriales</taxon>
        <taxon>Clostridiaceae</taxon>
        <taxon>Caloramator</taxon>
    </lineage>
</organism>
<keyword evidence="3" id="KW-0408">Iron</keyword>
<dbReference type="SUPFAM" id="SSF55785">
    <property type="entry name" value="PYP-like sensor domain (PAS domain)"/>
    <property type="match status" value="1"/>
</dbReference>
<dbReference type="EMBL" id="FQVG01000009">
    <property type="protein sequence ID" value="SHE62039.1"/>
    <property type="molecule type" value="Genomic_DNA"/>
</dbReference>
<evidence type="ECO:0000313" key="7">
    <source>
        <dbReference type="EMBL" id="SHE62039.1"/>
    </source>
</evidence>
<feature type="domain" description="4Fe-4S ferredoxin-type" evidence="5">
    <location>
        <begin position="3"/>
        <end position="32"/>
    </location>
</feature>
<evidence type="ECO:0000256" key="1">
    <source>
        <dbReference type="ARBA" id="ARBA00022485"/>
    </source>
</evidence>
<keyword evidence="2" id="KW-0479">Metal-binding</keyword>
<feature type="domain" description="4Fe-4S" evidence="6">
    <location>
        <begin position="351"/>
        <end position="413"/>
    </location>
</feature>
<evidence type="ECO:0000256" key="4">
    <source>
        <dbReference type="ARBA" id="ARBA00023014"/>
    </source>
</evidence>
<dbReference type="Gene3D" id="3.30.450.20">
    <property type="entry name" value="PAS domain"/>
    <property type="match status" value="1"/>
</dbReference>
<dbReference type="SUPFAM" id="SSF54862">
    <property type="entry name" value="4Fe-4S ferredoxins"/>
    <property type="match status" value="1"/>
</dbReference>
<dbReference type="Gene3D" id="3.40.950.10">
    <property type="entry name" value="Fe-only Hydrogenase (Larger Subunit), Chain L, domain 3"/>
    <property type="match status" value="1"/>
</dbReference>
<accession>A0A1M4UZE6</accession>
<keyword evidence="4" id="KW-0411">Iron-sulfur</keyword>
<proteinExistence type="predicted"/>
<sequence length="569" mass="64560">MINIIEFKKSNCKNCYKCIRSCPIKAISFNNNQAKIIDDNCILCGNCLKVCTQHAKSVIDETEKVKKFIEKKYSVYASIAPSFPSAFKSHNAKALFSAIKKLGFSYIQETAIGAYAVSMEYEKLIKKCEMNNIISTACPVVVSLVEKYYPVAIQFLAPVVSPMIAHAKMLKHTYGENIKVVFIGPCLSKKKEYRDGENDYLIDAVITFDELKKWFEDEGINLNKFQDENIKYDEPLIERYYPIVGGILKTLDDQSNYKLLSVDGLENCMETLDSIVKGNINGYFIEMNSCRGGCINGPCNTSKSFIEAYDDILNYASNKNTISDLKDIKVNVNLSKFFCNREVKNSIPDDESISYILKKIGKFKKEDELNCGACGYSSCREKAIAVYNNKADLNMCLPYMKEKAESISNIIINSSPNAILALNSELYIQEANNSVYRIFNIENIKLAGKNVFEFFDCPDFVIVMDTGKDILNKKVYYEKFDVTVEQSVIYVKDHDAIIIIMKDITKEEKNQEQLNKFRRETVEIAQRVIEKQMRVAQEIASLLGETTAETKVALTKLKDTIVTKMGESE</sequence>
<evidence type="ECO:0000259" key="6">
    <source>
        <dbReference type="PROSITE" id="PS51656"/>
    </source>
</evidence>
<dbReference type="Proteomes" id="UP000184423">
    <property type="component" value="Unassembled WGS sequence"/>
</dbReference>
<dbReference type="Gene3D" id="1.10.15.40">
    <property type="entry name" value="Electron transport complex subunit B, putative Fe-S cluster"/>
    <property type="match status" value="1"/>
</dbReference>
<dbReference type="InterPro" id="IPR017896">
    <property type="entry name" value="4Fe4S_Fe-S-bd"/>
</dbReference>
<dbReference type="InterPro" id="IPR050340">
    <property type="entry name" value="Cytosolic_Fe-S_CAF"/>
</dbReference>
<feature type="domain" description="4Fe-4S ferredoxin-type" evidence="5">
    <location>
        <begin position="33"/>
        <end position="61"/>
    </location>
</feature>
<dbReference type="Pfam" id="PF02906">
    <property type="entry name" value="Fe_hyd_lg_C"/>
    <property type="match status" value="1"/>
</dbReference>
<evidence type="ECO:0000313" key="8">
    <source>
        <dbReference type="Proteomes" id="UP000184423"/>
    </source>
</evidence>
<dbReference type="AlphaFoldDB" id="A0A1M4UZE6"/>
<dbReference type="PROSITE" id="PS51656">
    <property type="entry name" value="4FE4S"/>
    <property type="match status" value="1"/>
</dbReference>
<dbReference type="InterPro" id="IPR007202">
    <property type="entry name" value="4Fe-4S_dom"/>
</dbReference>
<dbReference type="PANTHER" id="PTHR11615">
    <property type="entry name" value="NITRATE, FORMATE, IRON DEHYDROGENASE"/>
    <property type="match status" value="1"/>
</dbReference>
<dbReference type="SUPFAM" id="SSF53920">
    <property type="entry name" value="Fe-only hydrogenase"/>
    <property type="match status" value="1"/>
</dbReference>
<gene>
    <name evidence="7" type="ORF">SAMN02746091_00779</name>
</gene>
<dbReference type="Gene3D" id="3.30.70.20">
    <property type="match status" value="1"/>
</dbReference>
<keyword evidence="8" id="KW-1185">Reference proteome</keyword>
<dbReference type="Pfam" id="PF13237">
    <property type="entry name" value="Fer4_10"/>
    <property type="match status" value="1"/>
</dbReference>
<dbReference type="GO" id="GO:0046872">
    <property type="term" value="F:metal ion binding"/>
    <property type="evidence" value="ECO:0007669"/>
    <property type="project" value="UniProtKB-KW"/>
</dbReference>
<protein>
    <submittedName>
        <fullName evidence="7">Iron only hydrogenase large subunit, C-terminal domain</fullName>
    </submittedName>
</protein>
<dbReference type="InterPro" id="IPR035965">
    <property type="entry name" value="PAS-like_dom_sf"/>
</dbReference>
<dbReference type="RefSeq" id="WP_242947340.1">
    <property type="nucleotide sequence ID" value="NZ_FQVG01000009.1"/>
</dbReference>
<evidence type="ECO:0000256" key="2">
    <source>
        <dbReference type="ARBA" id="ARBA00022723"/>
    </source>
</evidence>
<reference evidence="8" key="1">
    <citation type="submission" date="2016-11" db="EMBL/GenBank/DDBJ databases">
        <authorList>
            <person name="Varghese N."/>
            <person name="Submissions S."/>
        </authorList>
    </citation>
    <scope>NUCLEOTIDE SEQUENCE [LARGE SCALE GENOMIC DNA]</scope>
    <source>
        <strain evidence="8">DSM 10124</strain>
    </source>
</reference>
<evidence type="ECO:0000256" key="3">
    <source>
        <dbReference type="ARBA" id="ARBA00023004"/>
    </source>
</evidence>